<dbReference type="AlphaFoldDB" id="D7MMI3"/>
<name>D7MMI3_ARALL</name>
<accession>D7MMI3</accession>
<dbReference type="PANTHER" id="PTHR31111">
    <property type="entry name" value="BNAA05G37150D PROTEIN-RELATED"/>
    <property type="match status" value="1"/>
</dbReference>
<dbReference type="Proteomes" id="UP000008694">
    <property type="component" value="Unassembled WGS sequence"/>
</dbReference>
<protein>
    <recommendedName>
        <fullName evidence="1">F-box associated beta-propeller type 3 domain-containing protein</fullName>
    </recommendedName>
</protein>
<dbReference type="NCBIfam" id="TIGR01640">
    <property type="entry name" value="F_box_assoc_1"/>
    <property type="match status" value="1"/>
</dbReference>
<organism evidence="3">
    <name type="scientific">Arabidopsis lyrata subsp. lyrata</name>
    <name type="common">Lyre-leaved rock-cress</name>
    <dbReference type="NCBI Taxonomy" id="81972"/>
    <lineage>
        <taxon>Eukaryota</taxon>
        <taxon>Viridiplantae</taxon>
        <taxon>Streptophyta</taxon>
        <taxon>Embryophyta</taxon>
        <taxon>Tracheophyta</taxon>
        <taxon>Spermatophyta</taxon>
        <taxon>Magnoliopsida</taxon>
        <taxon>eudicotyledons</taxon>
        <taxon>Gunneridae</taxon>
        <taxon>Pentapetalae</taxon>
        <taxon>rosids</taxon>
        <taxon>malvids</taxon>
        <taxon>Brassicales</taxon>
        <taxon>Brassicaceae</taxon>
        <taxon>Camelineae</taxon>
        <taxon>Arabidopsis</taxon>
    </lineage>
</organism>
<proteinExistence type="predicted"/>
<dbReference type="EMBL" id="GL348720">
    <property type="protein sequence ID" value="EFH41628.1"/>
    <property type="molecule type" value="Genomic_DNA"/>
</dbReference>
<dbReference type="eggNOG" id="ENOG502R69N">
    <property type="taxonomic scope" value="Eukaryota"/>
</dbReference>
<evidence type="ECO:0000313" key="3">
    <source>
        <dbReference type="Proteomes" id="UP000008694"/>
    </source>
</evidence>
<dbReference type="InterPro" id="IPR013187">
    <property type="entry name" value="F-box-assoc_dom_typ3"/>
</dbReference>
<dbReference type="InterPro" id="IPR017451">
    <property type="entry name" value="F-box-assoc_interact_dom"/>
</dbReference>
<gene>
    <name evidence="2" type="ORF">ARALYDRAFT_917173</name>
</gene>
<evidence type="ECO:0000313" key="2">
    <source>
        <dbReference type="EMBL" id="EFH41628.1"/>
    </source>
</evidence>
<reference evidence="3" key="1">
    <citation type="journal article" date="2011" name="Nat. Genet.">
        <title>The Arabidopsis lyrata genome sequence and the basis of rapid genome size change.</title>
        <authorList>
            <person name="Hu T.T."/>
            <person name="Pattyn P."/>
            <person name="Bakker E.G."/>
            <person name="Cao J."/>
            <person name="Cheng J.-F."/>
            <person name="Clark R.M."/>
            <person name="Fahlgren N."/>
            <person name="Fawcett J.A."/>
            <person name="Grimwood J."/>
            <person name="Gundlach H."/>
            <person name="Haberer G."/>
            <person name="Hollister J.D."/>
            <person name="Ossowski S."/>
            <person name="Ottilar R.P."/>
            <person name="Salamov A.A."/>
            <person name="Schneeberger K."/>
            <person name="Spannagl M."/>
            <person name="Wang X."/>
            <person name="Yang L."/>
            <person name="Nasrallah M.E."/>
            <person name="Bergelson J."/>
            <person name="Carrington J.C."/>
            <person name="Gaut B.S."/>
            <person name="Schmutz J."/>
            <person name="Mayer K.F.X."/>
            <person name="Van de Peer Y."/>
            <person name="Grigoriev I.V."/>
            <person name="Nordborg M."/>
            <person name="Weigel D."/>
            <person name="Guo Y.-L."/>
        </authorList>
    </citation>
    <scope>NUCLEOTIDE SEQUENCE [LARGE SCALE GENOMIC DNA]</scope>
    <source>
        <strain evidence="3">cv. MN47</strain>
    </source>
</reference>
<sequence>MSLARPTGQCLSLPKVETSSVWVMSYFGYDPVEKQYKVLSVTRSDGFDEYQVLTLGIGEPSWRMIKSCRPHIHYSKHVCINGVLYYIASITGFLEDLMVVSLVKSSFIYGTSDSIELWVQEDVDKQEWSKHTCVFPALAQNLRRGAYLRFVGVTHTNEIVLASSFIVPFDLFYYNMEKKTIIRLQIQGMEDFPHKLVDISF</sequence>
<dbReference type="Pfam" id="PF08268">
    <property type="entry name" value="FBA_3"/>
    <property type="match status" value="2"/>
</dbReference>
<feature type="domain" description="F-box associated beta-propeller type 3" evidence="1">
    <location>
        <begin position="7"/>
        <end position="100"/>
    </location>
</feature>
<evidence type="ECO:0000259" key="1">
    <source>
        <dbReference type="Pfam" id="PF08268"/>
    </source>
</evidence>
<keyword evidence="3" id="KW-1185">Reference proteome</keyword>
<dbReference type="Gramene" id="scaffold_800573.1">
    <property type="protein sequence ID" value="scaffold_800573.1"/>
    <property type="gene ID" value="scaffold_800573.1"/>
</dbReference>
<feature type="domain" description="F-box associated beta-propeller type 3" evidence="1">
    <location>
        <begin position="110"/>
        <end position="191"/>
    </location>
</feature>
<dbReference type="HOGENOM" id="CLU_027176_9_1_1"/>
<dbReference type="PANTHER" id="PTHR31111:SF125">
    <property type="entry name" value="F-BOX PROTEIN CPR30-LIKE"/>
    <property type="match status" value="1"/>
</dbReference>